<dbReference type="NCBIfam" id="TIGR04183">
    <property type="entry name" value="Por_Secre_tail"/>
    <property type="match status" value="1"/>
</dbReference>
<evidence type="ECO:0000313" key="4">
    <source>
        <dbReference type="Proteomes" id="UP000295215"/>
    </source>
</evidence>
<dbReference type="AlphaFoldDB" id="A0A4R7EZS8"/>
<organism evidence="3 4">
    <name type="scientific">Myroides indicus</name>
    <dbReference type="NCBI Taxonomy" id="1323422"/>
    <lineage>
        <taxon>Bacteria</taxon>
        <taxon>Pseudomonadati</taxon>
        <taxon>Bacteroidota</taxon>
        <taxon>Flavobacteriia</taxon>
        <taxon>Flavobacteriales</taxon>
        <taxon>Flavobacteriaceae</taxon>
        <taxon>Myroides</taxon>
    </lineage>
</organism>
<feature type="domain" description="MBG" evidence="2">
    <location>
        <begin position="367"/>
        <end position="432"/>
    </location>
</feature>
<dbReference type="Pfam" id="PF18676">
    <property type="entry name" value="MBG_2"/>
    <property type="match status" value="7"/>
</dbReference>
<comment type="caution">
    <text evidence="3">The sequence shown here is derived from an EMBL/GenBank/DDBJ whole genome shotgun (WGS) entry which is preliminary data.</text>
</comment>
<dbReference type="EMBL" id="SOAG01000007">
    <property type="protein sequence ID" value="TDS62036.1"/>
    <property type="molecule type" value="Genomic_DNA"/>
</dbReference>
<name>A0A4R7EZS8_9FLAO</name>
<dbReference type="InterPro" id="IPR026444">
    <property type="entry name" value="Secre_tail"/>
</dbReference>
<keyword evidence="4" id="KW-1185">Reference proteome</keyword>
<dbReference type="RefSeq" id="WP_133712050.1">
    <property type="nucleotide sequence ID" value="NZ_SOAG01000007.1"/>
</dbReference>
<evidence type="ECO:0000259" key="2">
    <source>
        <dbReference type="Pfam" id="PF18676"/>
    </source>
</evidence>
<feature type="non-terminal residue" evidence="3">
    <location>
        <position position="1"/>
    </location>
</feature>
<feature type="domain" description="MBG" evidence="2">
    <location>
        <begin position="130"/>
        <end position="202"/>
    </location>
</feature>
<gene>
    <name evidence="3" type="ORF">C8P70_1071</name>
</gene>
<evidence type="ECO:0000313" key="3">
    <source>
        <dbReference type="EMBL" id="TDS62036.1"/>
    </source>
</evidence>
<proteinExistence type="predicted"/>
<feature type="domain" description="MBG" evidence="2">
    <location>
        <begin position="449"/>
        <end position="517"/>
    </location>
</feature>
<accession>A0A4R7EZS8</accession>
<dbReference type="Proteomes" id="UP000295215">
    <property type="component" value="Unassembled WGS sequence"/>
</dbReference>
<feature type="domain" description="MBG" evidence="2">
    <location>
        <begin position="51"/>
        <end position="123"/>
    </location>
</feature>
<protein>
    <submittedName>
        <fullName evidence="3">Putative secreted protein (Por secretion system target)</fullName>
    </submittedName>
</protein>
<feature type="domain" description="MBG" evidence="2">
    <location>
        <begin position="210"/>
        <end position="281"/>
    </location>
</feature>
<dbReference type="OrthoDB" id="9805017at2"/>
<reference evidence="3 4" key="1">
    <citation type="submission" date="2019-03" db="EMBL/GenBank/DDBJ databases">
        <title>Genomic Encyclopedia of Archaeal and Bacterial Type Strains, Phase II (KMG-II): from individual species to whole genera.</title>
        <authorList>
            <person name="Goeker M."/>
        </authorList>
    </citation>
    <scope>NUCLEOTIDE SEQUENCE [LARGE SCALE GENOMIC DNA]</scope>
    <source>
        <strain evidence="3 4">DSM 28213</strain>
    </source>
</reference>
<dbReference type="Gene3D" id="3.30.160.710">
    <property type="match status" value="2"/>
</dbReference>
<feature type="domain" description="MBG" evidence="2">
    <location>
        <begin position="2"/>
        <end position="44"/>
    </location>
</feature>
<evidence type="ECO:0000256" key="1">
    <source>
        <dbReference type="ARBA" id="ARBA00022729"/>
    </source>
</evidence>
<dbReference type="InterPro" id="IPR041286">
    <property type="entry name" value="MBG_2"/>
</dbReference>
<sequence>LDDNSILSGALSRTAGENVGTYPITQGDLSAGYNYEIDFTRADFEITKATLTVIADSGQSKVYGEADPMLTYTVSGFQGADDETVLTGSLSRTVGEDVGTYPITQGDLSAGANYVIDFTGADFEITKATLTVIADDNQGKIYGEADPVLTYTVSGFQGSDDQTLLIGALSRTAGDDVGTYPITQGNLSAGDNYEINFTGADFEITKATLIVIADSGQSKVYGDADPIVTYTVTGFKGSDDESILTGALDRTAGEDVGTYPITQGDLSAGANYVIDFIGADFEITKATLIVTADANQSKVYGETDPVLIYTVSGYQRLDDNSILSGALSRAAGENVGTYPITPGDLSAGANYEIDFTSADFEITKATLTITPHSGQGKTYGSTNPVYPYDISGFVLGDTAAVINGALGRQSGENVGTYLYNAGSLTAQNYTFVIIEEYFAITPAPIEVHVNSGQSKAYGAADPVLTYTANGLVNGDAQANAFTGSLHRVPGENTGVYAIKQGTLQPNANYQLTSFTGADFEIKKAVITGIKLENAAFVYDGTPKSLYITGNIQPGAQVSYTGNGQTEAGEYTVAATVDYGSNYEILVLTAKLKIVPAEQTIVFELESPLTLEDTPAVQLSATASSGLAVYYSFTYIENHPAMVSSDGHVVLMEPGTVEITAHQDGNNNYKAAQSVTRTLVVESRDSRIWELYIDGEKYENPSQETRVIKGCDDTDSPFVEIQVETQAGATVSPSEVIVVPTPEYGTYEVEMIVTSPNGKHSQTYKIIIEKRLPWEGVLMQKYDNLVFVNNNPATNGGYKFVRYQWYKNGMKVADHKVFSEGAAMDDLLDPEAEYHAVLYTQDGQVLTTCTMGIRLRHDYALSVYPNPVAKKQSLNVRVDDPEKGFEQSDYSIYSQTGQLIQRGKLTQALSAIALPPTIQAGTYILVLKIDGEYKSVHFVVKP</sequence>
<feature type="domain" description="MBG" evidence="2">
    <location>
        <begin position="288"/>
        <end position="360"/>
    </location>
</feature>
<keyword evidence="1" id="KW-0732">Signal</keyword>